<dbReference type="Pfam" id="PF00271">
    <property type="entry name" value="Helicase_C"/>
    <property type="match status" value="1"/>
</dbReference>
<accession>A0ABQ5SD51</accession>
<dbReference type="InterPro" id="IPR007502">
    <property type="entry name" value="Helicase-assoc_dom"/>
</dbReference>
<feature type="compositionally biased region" description="Gly residues" evidence="5">
    <location>
        <begin position="52"/>
        <end position="73"/>
    </location>
</feature>
<feature type="compositionally biased region" description="Acidic residues" evidence="5">
    <location>
        <begin position="1"/>
        <end position="19"/>
    </location>
</feature>
<keyword evidence="1" id="KW-0547">Nucleotide-binding</keyword>
<dbReference type="InterPro" id="IPR001650">
    <property type="entry name" value="Helicase_C-like"/>
</dbReference>
<keyword evidence="8" id="KW-1185">Reference proteome</keyword>
<dbReference type="PANTHER" id="PTHR18934:SF99">
    <property type="entry name" value="ATP-DEPENDENT RNA HELICASE DHX37-RELATED"/>
    <property type="match status" value="1"/>
</dbReference>
<feature type="domain" description="Helicase C-terminal" evidence="6">
    <location>
        <begin position="12"/>
        <end position="210"/>
    </location>
</feature>
<name>A0ABQ5SD51_9CHLO</name>
<dbReference type="InterPro" id="IPR027417">
    <property type="entry name" value="P-loop_NTPase"/>
</dbReference>
<evidence type="ECO:0000256" key="4">
    <source>
        <dbReference type="ARBA" id="ARBA00022840"/>
    </source>
</evidence>
<evidence type="ECO:0000256" key="5">
    <source>
        <dbReference type="SAM" id="MobiDB-lite"/>
    </source>
</evidence>
<feature type="compositionally biased region" description="Acidic residues" evidence="5">
    <location>
        <begin position="382"/>
        <end position="398"/>
    </location>
</feature>
<keyword evidence="4" id="KW-0067">ATP-binding</keyword>
<dbReference type="Gene3D" id="1.20.120.1080">
    <property type="match status" value="1"/>
</dbReference>
<keyword evidence="2" id="KW-0378">Hydrolase</keyword>
<dbReference type="CDD" id="cd18791">
    <property type="entry name" value="SF2_C_RHA"/>
    <property type="match status" value="1"/>
</dbReference>
<proteinExistence type="predicted"/>
<sequence>MDDYEELNGDEDGDEDEEVVQILGGNQFTPEEIAAAEQRFEEAYGKSLLPSGPGGGGGGGGSGDGSGGVGPDQGGPAPVYVLPLYAMLPQAQQAKVFAPHPPGHRLIIVATNVAETSLTIPGIRYVVDAGRSKQKLLEEASSGQMARYDVRWISKASASQRAGRAGRTCPGHAYRLYSSAHFNDTFPEHSPPEIVNTSLEGVVLVMKSMGVDKVHNFPFPTPPDAAALRAAHRCLEALCALTPESGRLTEIGRAMAAFPISPRHARMLLEVLKWHKRASGGGGGDAKYDTDGVLSVPEQVARRAGRALPYAVALAAAVNIESPFVHIDTVGTPDSAVDGSDAAAAAHGNGGGDDVTGGKRRKEQTARGGAVRKRRGNGNGDSDGDDSDNPLEAEDESTEGERLGGGVGPGPGSVAAAAAREAARRRRQYAAAMQAR</sequence>
<feature type="region of interest" description="Disordered" evidence="5">
    <location>
        <begin position="338"/>
        <end position="436"/>
    </location>
</feature>
<dbReference type="PROSITE" id="PS51194">
    <property type="entry name" value="HELICASE_CTER"/>
    <property type="match status" value="1"/>
</dbReference>
<protein>
    <recommendedName>
        <fullName evidence="6">Helicase C-terminal domain-containing protein</fullName>
    </recommendedName>
</protein>
<dbReference type="EMBL" id="BSDZ01000078">
    <property type="protein sequence ID" value="GLI67101.1"/>
    <property type="molecule type" value="Genomic_DNA"/>
</dbReference>
<dbReference type="InterPro" id="IPR048333">
    <property type="entry name" value="HA2_WH"/>
</dbReference>
<evidence type="ECO:0000256" key="3">
    <source>
        <dbReference type="ARBA" id="ARBA00022806"/>
    </source>
</evidence>
<dbReference type="SMART" id="SM00490">
    <property type="entry name" value="HELICc"/>
    <property type="match status" value="1"/>
</dbReference>
<reference evidence="7 8" key="1">
    <citation type="journal article" date="2023" name="IScience">
        <title>Expanded male sex-determining region conserved during the evolution of homothallism in the green alga Volvox.</title>
        <authorList>
            <person name="Yamamoto K."/>
            <person name="Matsuzaki R."/>
            <person name="Mahakham W."/>
            <person name="Heman W."/>
            <person name="Sekimoto H."/>
            <person name="Kawachi M."/>
            <person name="Minakuchi Y."/>
            <person name="Toyoda A."/>
            <person name="Nozaki H."/>
        </authorList>
    </citation>
    <scope>NUCLEOTIDE SEQUENCE [LARGE SCALE GENOMIC DNA]</scope>
    <source>
        <strain evidence="7 8">NIES-4468</strain>
    </source>
</reference>
<dbReference type="Proteomes" id="UP001165090">
    <property type="component" value="Unassembled WGS sequence"/>
</dbReference>
<organism evidence="7 8">
    <name type="scientific">Volvox africanus</name>
    <dbReference type="NCBI Taxonomy" id="51714"/>
    <lineage>
        <taxon>Eukaryota</taxon>
        <taxon>Viridiplantae</taxon>
        <taxon>Chlorophyta</taxon>
        <taxon>core chlorophytes</taxon>
        <taxon>Chlorophyceae</taxon>
        <taxon>CS clade</taxon>
        <taxon>Chlamydomonadales</taxon>
        <taxon>Volvocaceae</taxon>
        <taxon>Volvox</taxon>
    </lineage>
</organism>
<dbReference type="PANTHER" id="PTHR18934">
    <property type="entry name" value="ATP-DEPENDENT RNA HELICASE"/>
    <property type="match status" value="1"/>
</dbReference>
<gene>
    <name evidence="7" type="ORF">VaNZ11_011306</name>
</gene>
<feature type="non-terminal residue" evidence="7">
    <location>
        <position position="436"/>
    </location>
</feature>
<evidence type="ECO:0000259" key="6">
    <source>
        <dbReference type="PROSITE" id="PS51194"/>
    </source>
</evidence>
<evidence type="ECO:0000256" key="1">
    <source>
        <dbReference type="ARBA" id="ARBA00022741"/>
    </source>
</evidence>
<comment type="caution">
    <text evidence="7">The sequence shown here is derived from an EMBL/GenBank/DDBJ whole genome shotgun (WGS) entry which is preliminary data.</text>
</comment>
<dbReference type="Gene3D" id="3.40.50.300">
    <property type="entry name" value="P-loop containing nucleotide triphosphate hydrolases"/>
    <property type="match status" value="1"/>
</dbReference>
<evidence type="ECO:0000256" key="2">
    <source>
        <dbReference type="ARBA" id="ARBA00022801"/>
    </source>
</evidence>
<evidence type="ECO:0000313" key="8">
    <source>
        <dbReference type="Proteomes" id="UP001165090"/>
    </source>
</evidence>
<dbReference type="SMART" id="SM00847">
    <property type="entry name" value="HA2"/>
    <property type="match status" value="1"/>
</dbReference>
<dbReference type="Pfam" id="PF04408">
    <property type="entry name" value="WHD_HA2"/>
    <property type="match status" value="1"/>
</dbReference>
<dbReference type="SUPFAM" id="SSF52540">
    <property type="entry name" value="P-loop containing nucleoside triphosphate hydrolases"/>
    <property type="match status" value="1"/>
</dbReference>
<keyword evidence="3" id="KW-0347">Helicase</keyword>
<feature type="compositionally biased region" description="Low complexity" evidence="5">
    <location>
        <begin position="338"/>
        <end position="347"/>
    </location>
</feature>
<evidence type="ECO:0000313" key="7">
    <source>
        <dbReference type="EMBL" id="GLI67101.1"/>
    </source>
</evidence>
<feature type="region of interest" description="Disordered" evidence="5">
    <location>
        <begin position="1"/>
        <end position="74"/>
    </location>
</feature>